<dbReference type="InterPro" id="IPR044016">
    <property type="entry name" value="Big_13"/>
</dbReference>
<evidence type="ECO:0000256" key="3">
    <source>
        <dbReference type="ARBA" id="ARBA00023235"/>
    </source>
</evidence>
<dbReference type="Pfam" id="PF00160">
    <property type="entry name" value="Pro_isomerase"/>
    <property type="match status" value="1"/>
</dbReference>
<evidence type="ECO:0000313" key="7">
    <source>
        <dbReference type="Proteomes" id="UP000318053"/>
    </source>
</evidence>
<keyword evidence="7" id="KW-1185">Reference proteome</keyword>
<dbReference type="Gene3D" id="2.60.40.2810">
    <property type="match status" value="4"/>
</dbReference>
<dbReference type="Gene3D" id="2.60.40.10">
    <property type="entry name" value="Immunoglobulins"/>
    <property type="match status" value="2"/>
</dbReference>
<accession>A0A5C5X1P6</accession>
<dbReference type="Pfam" id="PF05345">
    <property type="entry name" value="He_PIG"/>
    <property type="match status" value="1"/>
</dbReference>
<dbReference type="OrthoDB" id="270889at2"/>
<dbReference type="PANTHER" id="PTHR45625">
    <property type="entry name" value="PEPTIDYL-PROLYL CIS-TRANS ISOMERASE-RELATED"/>
    <property type="match status" value="1"/>
</dbReference>
<dbReference type="InterPro" id="IPR002130">
    <property type="entry name" value="Cyclophilin-type_PPIase_dom"/>
</dbReference>
<feature type="domain" description="PPIase cyclophilin-type" evidence="5">
    <location>
        <begin position="236"/>
        <end position="388"/>
    </location>
</feature>
<evidence type="ECO:0000256" key="4">
    <source>
        <dbReference type="SAM" id="MobiDB-lite"/>
    </source>
</evidence>
<dbReference type="PROSITE" id="PS50072">
    <property type="entry name" value="CSA_PPIASE_2"/>
    <property type="match status" value="1"/>
</dbReference>
<dbReference type="InterPro" id="IPR029000">
    <property type="entry name" value="Cyclophilin-like_dom_sf"/>
</dbReference>
<dbReference type="EMBL" id="SJPK01000016">
    <property type="protein sequence ID" value="TWT56152.1"/>
    <property type="molecule type" value="Genomic_DNA"/>
</dbReference>
<dbReference type="InterPro" id="IPR036249">
    <property type="entry name" value="Thioredoxin-like_sf"/>
</dbReference>
<reference evidence="6 7" key="1">
    <citation type="submission" date="2019-02" db="EMBL/GenBank/DDBJ databases">
        <title>Deep-cultivation of Planctomycetes and their phenomic and genomic characterization uncovers novel biology.</title>
        <authorList>
            <person name="Wiegand S."/>
            <person name="Jogler M."/>
            <person name="Boedeker C."/>
            <person name="Pinto D."/>
            <person name="Vollmers J."/>
            <person name="Rivas-Marin E."/>
            <person name="Kohn T."/>
            <person name="Peeters S.H."/>
            <person name="Heuer A."/>
            <person name="Rast P."/>
            <person name="Oberbeckmann S."/>
            <person name="Bunk B."/>
            <person name="Jeske O."/>
            <person name="Meyerdierks A."/>
            <person name="Storesund J.E."/>
            <person name="Kallscheuer N."/>
            <person name="Luecker S."/>
            <person name="Lage O.M."/>
            <person name="Pohl T."/>
            <person name="Merkel B.J."/>
            <person name="Hornburger P."/>
            <person name="Mueller R.-W."/>
            <person name="Bruemmer F."/>
            <person name="Labrenz M."/>
            <person name="Spormann A.M."/>
            <person name="Op Den Camp H."/>
            <person name="Overmann J."/>
            <person name="Amann R."/>
            <person name="Jetten M.S.M."/>
            <person name="Mascher T."/>
            <person name="Medema M.H."/>
            <person name="Devos D.P."/>
            <person name="Kaster A.-K."/>
            <person name="Ovreas L."/>
            <person name="Rohde M."/>
            <person name="Galperin M.Y."/>
            <person name="Jogler C."/>
        </authorList>
    </citation>
    <scope>NUCLEOTIDE SEQUENCE [LARGE SCALE GENOMIC DNA]</scope>
    <source>
        <strain evidence="6 7">CA85</strain>
    </source>
</reference>
<evidence type="ECO:0000313" key="6">
    <source>
        <dbReference type="EMBL" id="TWT56152.1"/>
    </source>
</evidence>
<protein>
    <recommendedName>
        <fullName evidence="1">peptidylprolyl isomerase</fullName>
        <ecNumber evidence="1">5.2.1.8</ecNumber>
    </recommendedName>
</protein>
<sequence length="1628" mass="167960">MNLAQKLRQRLARLIALDARGGAARTSADRGRLLLETLEARQLMAGDVGMWFTDPAPTTADDVSVVTDTSASDRGSSQIAAEGEAPVDLVELAKHLDQEGFEFYGAYWCAACTQQKDLFQDGQEYLPFTDVTLDNAEQSQDPQYADLNITEYPTWVFPDGTHHSGVQSIESLIEASDYVNPAEALPTFQQIGPQTVAIGSPLHIPIDAYDADGSPLTVTVSVEDQAILSGTVLSGNRSLRLDMEGYGDMVFELFEQRAPEATGRIVELTEDGFYDGILFHRVVDDFVIQAGDPQGTGTGGSDLGSFDDEFHPDLQHNRSGVLSFAKSSDDTNNSQFFITEVPTRFLDYQHSVFGQLVEGDDVREAISETYLDANDKPVNPVRIGNATIFNDTENSVVMLKALGGTGTTNVTFTVTDSDGNQHQEVVEVTVTEDLDANGNEINSQPYLKPIDDPIVSSGTGPATLQLESVDVEGDPVSYFVGGTSSDDATASVDPATGLVTVTPAAGFQGSVDVGVGVFATTGAGDAADTQVVTFTFDDSAIAVPTSIDLRASSDSGSSNTDNITNLGSMTFDVTGVTDGATVQIIDTSDNTVIGVGTASGSTISITTNNIAAIGQGTYTLAARQVVSGTAGEASAPITLIYDTSSPSFDTSAVTTTGNVNTPYQTNLVSSEEGSGVTYALTTRPSGATIVAGTGVINWTPTAAQVGANAFTVTLTDQAGNVETQSFSVNVADEPVAGIQLEITDLDGNPVSSLDVGDQFLLKMYGTDERARGEQGGIYAAYADIVFDGTLVRVVPGTSIDHAVQFANTPSGTINTGLIDELGGVNTGTTPTNEEKSLIATLQMETLAAGSVNFVTNPADGSNREVLLFFNNENVPTEAVNYRSASLAVGQGFTANPDSFTVAEDSGATELDVLANDEIVSGSGSLSVVSVTQPSSGGSVSLDNGIVSFTPAPDFVGTAEFTYLVAGPGGVQNTVPVTVTVTGANDPPVGVDDTFQVDSDSGENRLDVLANELDTADPGETLSVTNVTTPTSGGTVTITADGDAVNYTPPASFVGTDTFEYTLSDGTSTDTVSVTVTVQPADAPPTAVDDSFPVEGDPAINEDAPQASYDVLANDTADADGQTFEITALGTPSAGGSVAIGSDGTSLLYQPVANFHGVETVTYTIRDSGGGLSTATATFNVTSVNDDPPISDSELTISKGSGTSTVLSISDLPANVDTGETLQFVDLSTPTSGTVSVSSDGQSILFTPDDADFTGEVTFDFSVEDSGGLTSGPATMTITVAEYLPRSIEVLFDTNSFALLSGDLSQFILTGTDIQNQSISIPLSDSSVEITDQGVRVPDLLPGSYQLNVPAIPFLHEGETAQEIDIESGVDEGDETVELSFGSVKAEYYSVADWLGSAPRLSVMAAVTPGSPAVFAQSSGPTAGAVSDVQVGLDETGSAITVDALAPAAADATDQSPVPVSLSANINDNTVIQVMGQEDEMQLIRISLENSDGELNLNTGDSSGSSSAAAAASTLIADNAATADDLATADGSDEIVPQAAGDLVTASGEPLAESVDATGSSIDLQPAGEPLPTSSQTDSHASVDAAMADVTDGLKRVSQAGDQVAEAISGSVETFSEAVDRVLTADSDA</sequence>
<evidence type="ECO:0000256" key="2">
    <source>
        <dbReference type="ARBA" id="ARBA00023110"/>
    </source>
</evidence>
<gene>
    <name evidence="6" type="primary">ppiB_2</name>
    <name evidence="6" type="ORF">CA85_44940</name>
</gene>
<evidence type="ECO:0000259" key="5">
    <source>
        <dbReference type="PROSITE" id="PS50072"/>
    </source>
</evidence>
<dbReference type="EC" id="5.2.1.8" evidence="1"/>
<dbReference type="SUPFAM" id="SSF50891">
    <property type="entry name" value="Cyclophilin-like"/>
    <property type="match status" value="1"/>
</dbReference>
<keyword evidence="3 6" id="KW-0413">Isomerase</keyword>
<dbReference type="GO" id="GO:0003755">
    <property type="term" value="F:peptidyl-prolyl cis-trans isomerase activity"/>
    <property type="evidence" value="ECO:0007669"/>
    <property type="project" value="UniProtKB-KW"/>
</dbReference>
<dbReference type="PANTHER" id="PTHR45625:SF4">
    <property type="entry name" value="PEPTIDYLPROLYL ISOMERASE DOMAIN AND WD REPEAT-CONTAINING PROTEIN 1"/>
    <property type="match status" value="1"/>
</dbReference>
<dbReference type="GO" id="GO:0016020">
    <property type="term" value="C:membrane"/>
    <property type="evidence" value="ECO:0007669"/>
    <property type="project" value="InterPro"/>
</dbReference>
<dbReference type="NCBIfam" id="NF012211">
    <property type="entry name" value="tand_rpt_95"/>
    <property type="match status" value="4"/>
</dbReference>
<dbReference type="Pfam" id="PF19077">
    <property type="entry name" value="Big_13"/>
    <property type="match status" value="1"/>
</dbReference>
<dbReference type="SUPFAM" id="SSF49313">
    <property type="entry name" value="Cadherin-like"/>
    <property type="match status" value="1"/>
</dbReference>
<dbReference type="Proteomes" id="UP000318053">
    <property type="component" value="Unassembled WGS sequence"/>
</dbReference>
<evidence type="ECO:0000256" key="1">
    <source>
        <dbReference type="ARBA" id="ARBA00013194"/>
    </source>
</evidence>
<dbReference type="Pfam" id="PF17963">
    <property type="entry name" value="Big_9"/>
    <property type="match status" value="4"/>
</dbReference>
<keyword evidence="2" id="KW-0697">Rotamase</keyword>
<dbReference type="Gene3D" id="2.40.100.10">
    <property type="entry name" value="Cyclophilin-like"/>
    <property type="match status" value="1"/>
</dbReference>
<dbReference type="RefSeq" id="WP_146393331.1">
    <property type="nucleotide sequence ID" value="NZ_SJPK01000016.1"/>
</dbReference>
<dbReference type="CDD" id="cd00317">
    <property type="entry name" value="cyclophilin"/>
    <property type="match status" value="1"/>
</dbReference>
<feature type="region of interest" description="Disordered" evidence="4">
    <location>
        <begin position="1559"/>
        <end position="1579"/>
    </location>
</feature>
<organism evidence="6 7">
    <name type="scientific">Allorhodopirellula solitaria</name>
    <dbReference type="NCBI Taxonomy" id="2527987"/>
    <lineage>
        <taxon>Bacteria</taxon>
        <taxon>Pseudomonadati</taxon>
        <taxon>Planctomycetota</taxon>
        <taxon>Planctomycetia</taxon>
        <taxon>Pirellulales</taxon>
        <taxon>Pirellulaceae</taxon>
        <taxon>Allorhodopirellula</taxon>
    </lineage>
</organism>
<dbReference type="GO" id="GO:0005509">
    <property type="term" value="F:calcium ion binding"/>
    <property type="evidence" value="ECO:0007669"/>
    <property type="project" value="InterPro"/>
</dbReference>
<dbReference type="Gene3D" id="3.40.30.10">
    <property type="entry name" value="Glutaredoxin"/>
    <property type="match status" value="1"/>
</dbReference>
<dbReference type="InterPro" id="IPR044666">
    <property type="entry name" value="Cyclophilin_A-like"/>
</dbReference>
<dbReference type="InterPro" id="IPR015919">
    <property type="entry name" value="Cadherin-like_sf"/>
</dbReference>
<name>A0A5C5X1P6_9BACT</name>
<proteinExistence type="predicted"/>
<dbReference type="SUPFAM" id="SSF52833">
    <property type="entry name" value="Thioredoxin-like"/>
    <property type="match status" value="1"/>
</dbReference>
<dbReference type="InterPro" id="IPR013783">
    <property type="entry name" value="Ig-like_fold"/>
</dbReference>
<comment type="caution">
    <text evidence="6">The sequence shown here is derived from an EMBL/GenBank/DDBJ whole genome shotgun (WGS) entry which is preliminary data.</text>
</comment>